<dbReference type="InterPro" id="IPR041118">
    <property type="entry name" value="Rx_N"/>
</dbReference>
<keyword evidence="5" id="KW-0611">Plant defense</keyword>
<dbReference type="SUPFAM" id="SSF52058">
    <property type="entry name" value="L domain-like"/>
    <property type="match status" value="1"/>
</dbReference>
<dbReference type="PANTHER" id="PTHR23155">
    <property type="entry name" value="DISEASE RESISTANCE PROTEIN RP"/>
    <property type="match status" value="1"/>
</dbReference>
<dbReference type="Gene3D" id="1.10.8.430">
    <property type="entry name" value="Helical domain of apoptotic protease-activating factors"/>
    <property type="match status" value="1"/>
</dbReference>
<evidence type="ECO:0000259" key="9">
    <source>
        <dbReference type="Pfam" id="PF23559"/>
    </source>
</evidence>
<gene>
    <name evidence="12" type="primary">LOC113729353</name>
</gene>
<evidence type="ECO:0000256" key="5">
    <source>
        <dbReference type="ARBA" id="ARBA00022821"/>
    </source>
</evidence>
<feature type="domain" description="Disease resistance protein winged helix" evidence="9">
    <location>
        <begin position="443"/>
        <end position="513"/>
    </location>
</feature>
<dbReference type="CDD" id="cd14798">
    <property type="entry name" value="RX-CC_like"/>
    <property type="match status" value="1"/>
</dbReference>
<dbReference type="Gene3D" id="1.20.5.4130">
    <property type="match status" value="1"/>
</dbReference>
<dbReference type="Pfam" id="PF23559">
    <property type="entry name" value="WHD_DRP"/>
    <property type="match status" value="1"/>
</dbReference>
<evidence type="ECO:0000256" key="1">
    <source>
        <dbReference type="ARBA" id="ARBA00008894"/>
    </source>
</evidence>
<name>A0ABM4WQ74_COFAR</name>
<comment type="similarity">
    <text evidence="1">Belongs to the disease resistance NB-LRR family.</text>
</comment>
<feature type="domain" description="Disease resistance N-terminal" evidence="8">
    <location>
        <begin position="9"/>
        <end position="91"/>
    </location>
</feature>
<dbReference type="InterPro" id="IPR044974">
    <property type="entry name" value="Disease_R_plants"/>
</dbReference>
<feature type="domain" description="Disease resistance R13L4/SHOC-2-like LRR" evidence="10">
    <location>
        <begin position="561"/>
        <end position="897"/>
    </location>
</feature>
<reference evidence="12" key="1">
    <citation type="submission" date="2025-08" db="UniProtKB">
        <authorList>
            <consortium name="RefSeq"/>
        </authorList>
    </citation>
    <scope>IDENTIFICATION</scope>
    <source>
        <tissue evidence="12">Leaves</tissue>
    </source>
</reference>
<dbReference type="Pfam" id="PF23598">
    <property type="entry name" value="LRR_14"/>
    <property type="match status" value="1"/>
</dbReference>
<keyword evidence="11" id="KW-1185">Reference proteome</keyword>
<evidence type="ECO:0000259" key="10">
    <source>
        <dbReference type="Pfam" id="PF23598"/>
    </source>
</evidence>
<dbReference type="SUPFAM" id="SSF52540">
    <property type="entry name" value="P-loop containing nucleoside triphosphate hydrolases"/>
    <property type="match status" value="1"/>
</dbReference>
<dbReference type="InterPro" id="IPR058922">
    <property type="entry name" value="WHD_DRP"/>
</dbReference>
<dbReference type="RefSeq" id="XP_071933934.1">
    <property type="nucleotide sequence ID" value="XM_072077833.1"/>
</dbReference>
<dbReference type="InterPro" id="IPR036388">
    <property type="entry name" value="WH-like_DNA-bd_sf"/>
</dbReference>
<dbReference type="Pfam" id="PF18052">
    <property type="entry name" value="Rx_N"/>
    <property type="match status" value="1"/>
</dbReference>
<dbReference type="Gene3D" id="3.40.50.300">
    <property type="entry name" value="P-loop containing nucleotide triphosphate hydrolases"/>
    <property type="match status" value="1"/>
</dbReference>
<evidence type="ECO:0000256" key="2">
    <source>
        <dbReference type="ARBA" id="ARBA00022614"/>
    </source>
</evidence>
<keyword evidence="6" id="KW-0067">ATP-binding</keyword>
<keyword evidence="4" id="KW-0547">Nucleotide-binding</keyword>
<keyword evidence="3" id="KW-0677">Repeat</keyword>
<dbReference type="InterPro" id="IPR042197">
    <property type="entry name" value="Apaf_helical"/>
</dbReference>
<dbReference type="PRINTS" id="PR00364">
    <property type="entry name" value="DISEASERSIST"/>
</dbReference>
<dbReference type="Gene3D" id="1.10.10.10">
    <property type="entry name" value="Winged helix-like DNA-binding domain superfamily/Winged helix DNA-binding domain"/>
    <property type="match status" value="1"/>
</dbReference>
<dbReference type="Proteomes" id="UP001652660">
    <property type="component" value="Chromosome 2e"/>
</dbReference>
<organism evidence="11 12">
    <name type="scientific">Coffea arabica</name>
    <name type="common">Arabian coffee</name>
    <dbReference type="NCBI Taxonomy" id="13443"/>
    <lineage>
        <taxon>Eukaryota</taxon>
        <taxon>Viridiplantae</taxon>
        <taxon>Streptophyta</taxon>
        <taxon>Embryophyta</taxon>
        <taxon>Tracheophyta</taxon>
        <taxon>Spermatophyta</taxon>
        <taxon>Magnoliopsida</taxon>
        <taxon>eudicotyledons</taxon>
        <taxon>Gunneridae</taxon>
        <taxon>Pentapetalae</taxon>
        <taxon>asterids</taxon>
        <taxon>lamiids</taxon>
        <taxon>Gentianales</taxon>
        <taxon>Rubiaceae</taxon>
        <taxon>Ixoroideae</taxon>
        <taxon>Gardenieae complex</taxon>
        <taxon>Bertiereae - Coffeeae clade</taxon>
        <taxon>Coffeeae</taxon>
        <taxon>Coffea</taxon>
    </lineage>
</organism>
<dbReference type="InterPro" id="IPR027417">
    <property type="entry name" value="P-loop_NTPase"/>
</dbReference>
<dbReference type="PANTHER" id="PTHR23155:SF1205">
    <property type="entry name" value="DISEASE RESISTANCE PROTEIN RPM1"/>
    <property type="match status" value="1"/>
</dbReference>
<dbReference type="Pfam" id="PF00931">
    <property type="entry name" value="NB-ARC"/>
    <property type="match status" value="1"/>
</dbReference>
<evidence type="ECO:0000256" key="6">
    <source>
        <dbReference type="ARBA" id="ARBA00022840"/>
    </source>
</evidence>
<dbReference type="InterPro" id="IPR002182">
    <property type="entry name" value="NB-ARC"/>
</dbReference>
<proteinExistence type="inferred from homology"/>
<evidence type="ECO:0000259" key="7">
    <source>
        <dbReference type="Pfam" id="PF00931"/>
    </source>
</evidence>
<feature type="domain" description="NB-ARC" evidence="7">
    <location>
        <begin position="179"/>
        <end position="357"/>
    </location>
</feature>
<evidence type="ECO:0000256" key="4">
    <source>
        <dbReference type="ARBA" id="ARBA00022741"/>
    </source>
</evidence>
<evidence type="ECO:0000313" key="12">
    <source>
        <dbReference type="RefSeq" id="XP_071933934.1"/>
    </source>
</evidence>
<evidence type="ECO:0000256" key="3">
    <source>
        <dbReference type="ARBA" id="ARBA00022737"/>
    </source>
</evidence>
<evidence type="ECO:0000313" key="11">
    <source>
        <dbReference type="Proteomes" id="UP001652660"/>
    </source>
</evidence>
<keyword evidence="2" id="KW-0433">Leucine-rich repeat</keyword>
<evidence type="ECO:0000259" key="8">
    <source>
        <dbReference type="Pfam" id="PF18052"/>
    </source>
</evidence>
<sequence length="941" mass="107531">MAETAVAYVLKEQSSFLLHQGTNLGGELHREVEFVRDELGSLRAFLRDAEAKEYDVFELQEWIRQVREVAYDTEDVLDEFILRFAHHQANGFHGRVQKIYYSIKNLRARCRISSEMKNLKSRVIDISERHKRYQPIYGNQGTCSSSAAGSSSTPAANLDNDIREISILLDEDKLLGIKTPKEELISRVLNNDSHLKVIAVVGMGGLGKTTLVRKVFEDTAVKTQFKIRVWLTISRTFDIMVILKTMIHKIFYEINEPVPHQLMNSTDIIRLGAFVKDFLQDRSYILVLDDVWSERLWDALKNVLPDGNFHGQVILTTRIIHVAKAARFGSHNYIHWMKPLSVKDSWTLFCHTTFQSDHCPPHLQQVSARILRKCEGLPLAIATIGGVLALKYKDRINDWETILRNLGDELDASAKLDPIKRILLLSYNDLPQNLKNCFLYLSIYPEDALIGVDDMLDKWITQGFVEEKEGMSTFDIANRGFHELVNRSLVQVQTAYCDGINCCRVHDFLRDMIVSKGREQNFITIAVGNYSGQSSNKVRRLALYDFDNPEPQERNHCFKSLRSLEFLRYNGRISGPVVSKFLCGGSKLLKVLDLSEAPLEDIPKEVFKLFLLKCLCLRRTKVRIIPKSIGKLQKLEILDLFYTNVTKIPVEILKLRKLHVLYVGRIEISAEYHGLRGFKSPDKIGKLLSLENLQAIEADNEKILREIGKLTKLRSLSITKLRKEDGKEFLCSLEKLTNLKTLVVQSIEDDMTLDLRHPISPTPRLLEILSLQGHIGNILQWVLSLQSLTNLVLDNSGLREDDGTKGIGSLQDSPNLLELTLQHAYEGEMLVFRAGGFRKLEKLSITSLERLKWLKVENDSLPSLQRLSMTDCKLLEELPLSAENLRKLESLFLVDMSDGLVEKVMNLAEQSELHQALKNIPIVRISRLKCMENSRVRTFVQ</sequence>
<dbReference type="InterPro" id="IPR038005">
    <property type="entry name" value="RX-like_CC"/>
</dbReference>
<protein>
    <submittedName>
        <fullName evidence="12">Disease resistance protein RPM1-like</fullName>
    </submittedName>
</protein>
<accession>A0ABM4WQ74</accession>
<dbReference type="GeneID" id="113729353"/>
<dbReference type="InterPro" id="IPR032675">
    <property type="entry name" value="LRR_dom_sf"/>
</dbReference>
<dbReference type="InterPro" id="IPR055414">
    <property type="entry name" value="LRR_R13L4/SHOC2-like"/>
</dbReference>
<dbReference type="Gene3D" id="3.80.10.10">
    <property type="entry name" value="Ribonuclease Inhibitor"/>
    <property type="match status" value="2"/>
</dbReference>